<proteinExistence type="predicted"/>
<dbReference type="AlphaFoldDB" id="A0A9E7H5S2"/>
<organism evidence="2 3">
    <name type="scientific">Musa troglodytarum</name>
    <name type="common">fe'i banana</name>
    <dbReference type="NCBI Taxonomy" id="320322"/>
    <lineage>
        <taxon>Eukaryota</taxon>
        <taxon>Viridiplantae</taxon>
        <taxon>Streptophyta</taxon>
        <taxon>Embryophyta</taxon>
        <taxon>Tracheophyta</taxon>
        <taxon>Spermatophyta</taxon>
        <taxon>Magnoliopsida</taxon>
        <taxon>Liliopsida</taxon>
        <taxon>Zingiberales</taxon>
        <taxon>Musaceae</taxon>
        <taxon>Musa</taxon>
    </lineage>
</organism>
<sequence>MGASYLVRGTATAPAAAGMMDLDCCCTQQRAAMDQQDSDAIHGQRLGGDDAMHEREREREKLTGLPLRSEAYVSAAR</sequence>
<name>A0A9E7H5S2_9LILI</name>
<keyword evidence="3" id="KW-1185">Reference proteome</keyword>
<evidence type="ECO:0000313" key="2">
    <source>
        <dbReference type="EMBL" id="URE24144.1"/>
    </source>
</evidence>
<feature type="region of interest" description="Disordered" evidence="1">
    <location>
        <begin position="41"/>
        <end position="63"/>
    </location>
</feature>
<evidence type="ECO:0000256" key="1">
    <source>
        <dbReference type="SAM" id="MobiDB-lite"/>
    </source>
</evidence>
<reference evidence="2" key="1">
    <citation type="submission" date="2022-05" db="EMBL/GenBank/DDBJ databases">
        <title>The Musa troglodytarum L. genome provides insights into the mechanism of non-climacteric behaviour and enrichment of carotenoids.</title>
        <authorList>
            <person name="Wang J."/>
        </authorList>
    </citation>
    <scope>NUCLEOTIDE SEQUENCE</scope>
    <source>
        <tissue evidence="2">Leaf</tissue>
    </source>
</reference>
<accession>A0A9E7H5S2</accession>
<protein>
    <submittedName>
        <fullName evidence="2">Uncharacterized protein</fullName>
    </submittedName>
</protein>
<dbReference type="EMBL" id="CP097510">
    <property type="protein sequence ID" value="URE24144.1"/>
    <property type="molecule type" value="Genomic_DNA"/>
</dbReference>
<evidence type="ECO:0000313" key="3">
    <source>
        <dbReference type="Proteomes" id="UP001055439"/>
    </source>
</evidence>
<gene>
    <name evidence="2" type="ORF">MUK42_12255</name>
</gene>
<feature type="compositionally biased region" description="Basic and acidic residues" evidence="1">
    <location>
        <begin position="41"/>
        <end position="62"/>
    </location>
</feature>
<dbReference type="Proteomes" id="UP001055439">
    <property type="component" value="Chromosome 8"/>
</dbReference>